<protein>
    <submittedName>
        <fullName evidence="1">Putative lipoprotein</fullName>
    </submittedName>
</protein>
<keyword evidence="2" id="KW-1185">Reference proteome</keyword>
<dbReference type="Pfam" id="PF10054">
    <property type="entry name" value="DUF2291"/>
    <property type="match status" value="1"/>
</dbReference>
<keyword evidence="1" id="KW-0449">Lipoprotein</keyword>
<evidence type="ECO:0000313" key="2">
    <source>
        <dbReference type="Proteomes" id="UP000295008"/>
    </source>
</evidence>
<dbReference type="AlphaFoldDB" id="A0A4R1R5R0"/>
<dbReference type="InterPro" id="IPR036215">
    <property type="entry name" value="TM0957-like_sf"/>
</dbReference>
<sequence length="236" mass="26157">MQRIFRMERIKFLKAGLGAILLLALAALLSSCRLYTVVRLEKNADAGQEVKVYFDNNAFDADKYVDAIWEKKVVPYILAKAVDVRLVIPELKKGTDAAGSKYGIRDSAEGSPWNFIVKGRGRIVAVHTVSRNGTVDLDLPPYDNQPDLKIQIGPVIKGTSIRDTLNFISFDDFENQIEFARLANAFNLRIYNQILSKLNFESLKDKEVEFDGTFTADGSGALMIVPVRVAPVGGGE</sequence>
<dbReference type="Proteomes" id="UP000295008">
    <property type="component" value="Unassembled WGS sequence"/>
</dbReference>
<dbReference type="EMBL" id="SLUN01000035">
    <property type="protein sequence ID" value="TCL60863.1"/>
    <property type="molecule type" value="Genomic_DNA"/>
</dbReference>
<gene>
    <name evidence="1" type="ORF">EDC14_103522</name>
</gene>
<evidence type="ECO:0000313" key="1">
    <source>
        <dbReference type="EMBL" id="TCL60863.1"/>
    </source>
</evidence>
<accession>A0A4R1R5R0</accession>
<dbReference type="InterPro" id="IPR014582">
    <property type="entry name" value="UCP033535_lipo"/>
</dbReference>
<dbReference type="PIRSF" id="PIRSF033535">
    <property type="entry name" value="UCP033535_plp"/>
    <property type="match status" value="1"/>
</dbReference>
<reference evidence="1 2" key="1">
    <citation type="submission" date="2019-03" db="EMBL/GenBank/DDBJ databases">
        <title>Genomic Encyclopedia of Type Strains, Phase IV (KMG-IV): sequencing the most valuable type-strain genomes for metagenomic binning, comparative biology and taxonomic classification.</title>
        <authorList>
            <person name="Goeker M."/>
        </authorList>
    </citation>
    <scope>NUCLEOTIDE SEQUENCE [LARGE SCALE GENOMIC DNA]</scope>
    <source>
        <strain evidence="1 2">LX-B</strain>
    </source>
</reference>
<dbReference type="SUPFAM" id="SSF141318">
    <property type="entry name" value="TM0957-like"/>
    <property type="match status" value="1"/>
</dbReference>
<comment type="caution">
    <text evidence="1">The sequence shown here is derived from an EMBL/GenBank/DDBJ whole genome shotgun (WGS) entry which is preliminary data.</text>
</comment>
<proteinExistence type="predicted"/>
<dbReference type="PROSITE" id="PS51257">
    <property type="entry name" value="PROKAR_LIPOPROTEIN"/>
    <property type="match status" value="1"/>
</dbReference>
<name>A0A4R1R5R0_HYDET</name>
<dbReference type="RefSeq" id="WP_165908198.1">
    <property type="nucleotide sequence ID" value="NZ_SLUN01000035.1"/>
</dbReference>
<organism evidence="1 2">
    <name type="scientific">Hydrogenispora ethanolica</name>
    <dbReference type="NCBI Taxonomy" id="1082276"/>
    <lineage>
        <taxon>Bacteria</taxon>
        <taxon>Bacillati</taxon>
        <taxon>Bacillota</taxon>
        <taxon>Hydrogenispora</taxon>
    </lineage>
</organism>